<name>A0A8B3DK94_VIBHA</name>
<reference evidence="1 2" key="1">
    <citation type="submission" date="2018-08" db="EMBL/GenBank/DDBJ databases">
        <title>Vibrio harveyi strains pathogenic to white snook Centropomus viridis Lockington (1877) and potential probiotic bacteria.</title>
        <authorList>
            <person name="Soto-Rodriguez S."/>
            <person name="Gomez-Gil B."/>
            <person name="Lozano-Olvera R."/>
        </authorList>
    </citation>
    <scope>NUCLEOTIDE SEQUENCE [LARGE SCALE GENOMIC DNA]</scope>
    <source>
        <strain evidence="1 2">CAIM 1508</strain>
    </source>
</reference>
<dbReference type="Proteomes" id="UP000253437">
    <property type="component" value="Unassembled WGS sequence"/>
</dbReference>
<evidence type="ECO:0000313" key="2">
    <source>
        <dbReference type="Proteomes" id="UP000253437"/>
    </source>
</evidence>
<proteinExistence type="predicted"/>
<sequence>MTTYQLGNYELSKDLKRFARKGGQDSDPKYTLGECKFEFLKEQGTFYTAEPVLLDPKEPIEKIDIDQEAGLQGKFALQTQDLEYCMTAEDKDKWLADRPIQVPENSTLEAAISKELTSNRQDLTPENAELAKKRLTERANTPETDTLTVRAIITHTGLERTRKQHIERIKELAKATDLTYEAALWLANCHNDGKIVYEEDCWCTPESKFYVPPTTEDLNKLVDCNLMNFTGEYYTSSDLGRQYVEAAYL</sequence>
<dbReference type="EMBL" id="QOUW02000007">
    <property type="protein sequence ID" value="RIW17923.1"/>
    <property type="molecule type" value="Genomic_DNA"/>
</dbReference>
<comment type="caution">
    <text evidence="1">The sequence shown here is derived from an EMBL/GenBank/DDBJ whole genome shotgun (WGS) entry which is preliminary data.</text>
</comment>
<dbReference type="AlphaFoldDB" id="A0A8B3DK94"/>
<organism evidence="1 2">
    <name type="scientific">Vibrio harveyi</name>
    <name type="common">Beneckea harveyi</name>
    <dbReference type="NCBI Taxonomy" id="669"/>
    <lineage>
        <taxon>Bacteria</taxon>
        <taxon>Pseudomonadati</taxon>
        <taxon>Pseudomonadota</taxon>
        <taxon>Gammaproteobacteria</taxon>
        <taxon>Vibrionales</taxon>
        <taxon>Vibrionaceae</taxon>
        <taxon>Vibrio</taxon>
    </lineage>
</organism>
<gene>
    <name evidence="1" type="ORF">DS957_003920</name>
</gene>
<protein>
    <submittedName>
        <fullName evidence="1">Uncharacterized protein</fullName>
    </submittedName>
</protein>
<accession>A0A8B3DK94</accession>
<evidence type="ECO:0000313" key="1">
    <source>
        <dbReference type="EMBL" id="RIW17923.1"/>
    </source>
</evidence>